<reference evidence="2" key="3">
    <citation type="submission" date="2024-09" db="EMBL/GenBank/DDBJ databases">
        <authorList>
            <person name="Sun Q."/>
            <person name="Mori K."/>
        </authorList>
    </citation>
    <scope>NUCLEOTIDE SEQUENCE</scope>
    <source>
        <strain evidence="2">JCM 19635</strain>
    </source>
</reference>
<evidence type="ECO:0000313" key="2">
    <source>
        <dbReference type="EMBL" id="MFC7670565.1"/>
    </source>
</evidence>
<organism evidence="2 4">
    <name type="scientific">Hymenobacter humi</name>
    <dbReference type="NCBI Taxonomy" id="1411620"/>
    <lineage>
        <taxon>Bacteria</taxon>
        <taxon>Pseudomonadati</taxon>
        <taxon>Bacteroidota</taxon>
        <taxon>Cytophagia</taxon>
        <taxon>Cytophagales</taxon>
        <taxon>Hymenobacteraceae</taxon>
        <taxon>Hymenobacter</taxon>
    </lineage>
</organism>
<evidence type="ECO:0000313" key="3">
    <source>
        <dbReference type="EMBL" id="MFC7670727.1"/>
    </source>
</evidence>
<evidence type="ECO:0000313" key="4">
    <source>
        <dbReference type="Proteomes" id="UP001596513"/>
    </source>
</evidence>
<dbReference type="RefSeq" id="WP_380206276.1">
    <property type="nucleotide sequence ID" value="NZ_JBHTEK010000003.1"/>
</dbReference>
<keyword evidence="4" id="KW-1185">Reference proteome</keyword>
<dbReference type="Proteomes" id="UP001596513">
    <property type="component" value="Unassembled WGS sequence"/>
</dbReference>
<proteinExistence type="predicted"/>
<comment type="caution">
    <text evidence="2">The sequence shown here is derived from an EMBL/GenBank/DDBJ whole genome shotgun (WGS) entry which is preliminary data.</text>
</comment>
<keyword evidence="1" id="KW-1133">Transmembrane helix</keyword>
<reference evidence="4" key="2">
    <citation type="journal article" date="2019" name="Int. J. Syst. Evol. Microbiol.">
        <title>The Global Catalogue of Microorganisms (GCM) 10K type strain sequencing project: providing services to taxonomists for standard genome sequencing and annotation.</title>
        <authorList>
            <consortium name="The Broad Institute Genomics Platform"/>
            <consortium name="The Broad Institute Genome Sequencing Center for Infectious Disease"/>
            <person name="Wu L."/>
            <person name="Ma J."/>
        </authorList>
    </citation>
    <scope>NUCLEOTIDE SEQUENCE [LARGE SCALE GENOMIC DNA]</scope>
    <source>
        <strain evidence="4">JCM 19635</strain>
    </source>
</reference>
<accession>A0ABW2UAP6</accession>
<gene>
    <name evidence="2" type="ORF">ACFQT0_26695</name>
    <name evidence="3" type="ORF">ACFQT0_27605</name>
</gene>
<dbReference type="EMBL" id="JBHTEK010000003">
    <property type="protein sequence ID" value="MFC7670727.1"/>
    <property type="molecule type" value="Genomic_DNA"/>
</dbReference>
<feature type="transmembrane region" description="Helical" evidence="1">
    <location>
        <begin position="32"/>
        <end position="52"/>
    </location>
</feature>
<dbReference type="EMBL" id="JBHTEK010000003">
    <property type="protein sequence ID" value="MFC7670565.1"/>
    <property type="molecule type" value="Genomic_DNA"/>
</dbReference>
<protein>
    <submittedName>
        <fullName evidence="2">Uncharacterized protein</fullName>
    </submittedName>
</protein>
<evidence type="ECO:0000256" key="1">
    <source>
        <dbReference type="SAM" id="Phobius"/>
    </source>
</evidence>
<name>A0ABW2UAP6_9BACT</name>
<sequence>MALLTFAVTNVDDLLLLSLLFSNPRYPVRSVVVGQCLGVAFLVGVSLFGLVLGKLAQPQWVG</sequence>
<keyword evidence="1" id="KW-0472">Membrane</keyword>
<reference evidence="2" key="1">
    <citation type="journal article" date="2014" name="Int. J. Syst. Evol. Microbiol.">
        <title>Complete genome of a new Firmicutes species belonging to the dominant human colonic microbiota ('Ruminococcus bicirculans') reveals two chromosomes and a selective capacity to utilize plant glucans.</title>
        <authorList>
            <consortium name="NISC Comparative Sequencing Program"/>
            <person name="Wegmann U."/>
            <person name="Louis P."/>
            <person name="Goesmann A."/>
            <person name="Henrissat B."/>
            <person name="Duncan S.H."/>
            <person name="Flint H.J."/>
        </authorList>
    </citation>
    <scope>NUCLEOTIDE SEQUENCE</scope>
    <source>
        <strain evidence="2">JCM 19635</strain>
    </source>
</reference>
<keyword evidence="1" id="KW-0812">Transmembrane</keyword>